<protein>
    <submittedName>
        <fullName evidence="11">CRISPR-associated endonuclease Cas3</fullName>
    </submittedName>
</protein>
<keyword evidence="11" id="KW-0255">Endonuclease</keyword>
<name>A0ABW7ETU5_9BURK</name>
<dbReference type="CDD" id="cd09641">
    <property type="entry name" value="Cas3''_I"/>
    <property type="match status" value="1"/>
</dbReference>
<keyword evidence="4" id="KW-0547">Nucleotide-binding</keyword>
<feature type="domain" description="HD Cas3-type" evidence="10">
    <location>
        <begin position="9"/>
        <end position="199"/>
    </location>
</feature>
<dbReference type="InterPro" id="IPR027417">
    <property type="entry name" value="P-loop_NTPase"/>
</dbReference>
<dbReference type="CDD" id="cd17930">
    <property type="entry name" value="DEXHc_cas3"/>
    <property type="match status" value="1"/>
</dbReference>
<proteinExistence type="inferred from homology"/>
<keyword evidence="7" id="KW-0067">ATP-binding</keyword>
<dbReference type="RefSeq" id="WP_394472323.1">
    <property type="nucleotide sequence ID" value="NZ_JBIGHY010000008.1"/>
</dbReference>
<evidence type="ECO:0000256" key="1">
    <source>
        <dbReference type="ARBA" id="ARBA00006847"/>
    </source>
</evidence>
<dbReference type="Pfam" id="PF22590">
    <property type="entry name" value="Cas3-like_C_2"/>
    <property type="match status" value="1"/>
</dbReference>
<evidence type="ECO:0000256" key="7">
    <source>
        <dbReference type="ARBA" id="ARBA00022840"/>
    </source>
</evidence>
<dbReference type="Pfam" id="PF00270">
    <property type="entry name" value="DEAD"/>
    <property type="match status" value="1"/>
</dbReference>
<evidence type="ECO:0000259" key="10">
    <source>
        <dbReference type="PROSITE" id="PS51643"/>
    </source>
</evidence>
<dbReference type="InterPro" id="IPR038257">
    <property type="entry name" value="CRISPR-assoc_Cas3_HD_sf"/>
</dbReference>
<dbReference type="SMART" id="SM00487">
    <property type="entry name" value="DEXDc"/>
    <property type="match status" value="1"/>
</dbReference>
<evidence type="ECO:0000313" key="11">
    <source>
        <dbReference type="EMBL" id="MFG6416259.1"/>
    </source>
</evidence>
<evidence type="ECO:0000256" key="6">
    <source>
        <dbReference type="ARBA" id="ARBA00022806"/>
    </source>
</evidence>
<dbReference type="PROSITE" id="PS51192">
    <property type="entry name" value="HELICASE_ATP_BIND_1"/>
    <property type="match status" value="1"/>
</dbReference>
<keyword evidence="12" id="KW-1185">Reference proteome</keyword>
<evidence type="ECO:0000313" key="12">
    <source>
        <dbReference type="Proteomes" id="UP001606300"/>
    </source>
</evidence>
<evidence type="ECO:0000256" key="5">
    <source>
        <dbReference type="ARBA" id="ARBA00022801"/>
    </source>
</evidence>
<evidence type="ECO:0000256" key="4">
    <source>
        <dbReference type="ARBA" id="ARBA00022741"/>
    </source>
</evidence>
<dbReference type="Proteomes" id="UP001606300">
    <property type="component" value="Unassembled WGS sequence"/>
</dbReference>
<dbReference type="InterPro" id="IPR011545">
    <property type="entry name" value="DEAD/DEAH_box_helicase_dom"/>
</dbReference>
<keyword evidence="6" id="KW-0347">Helicase</keyword>
<evidence type="ECO:0000256" key="8">
    <source>
        <dbReference type="ARBA" id="ARBA00023118"/>
    </source>
</evidence>
<dbReference type="Pfam" id="PF18019">
    <property type="entry name" value="Cas3_HD"/>
    <property type="match status" value="1"/>
</dbReference>
<gene>
    <name evidence="11" type="ORF">ACG02S_20390</name>
</gene>
<feature type="domain" description="Helicase ATP-binding" evidence="9">
    <location>
        <begin position="260"/>
        <end position="441"/>
    </location>
</feature>
<comment type="similarity">
    <text evidence="2">In the central section; belongs to the CRISPR-associated helicase Cas3 family.</text>
</comment>
<reference evidence="11 12" key="1">
    <citation type="submission" date="2024-09" db="EMBL/GenBank/DDBJ databases">
        <title>Novel species of the genus Pelomonas and Roseateles isolated from streams.</title>
        <authorList>
            <person name="Lu H."/>
        </authorList>
    </citation>
    <scope>NUCLEOTIDE SEQUENCE [LARGE SCALE GENOMIC DNA]</scope>
    <source>
        <strain evidence="11 12">DC23W</strain>
    </source>
</reference>
<organism evidence="11 12">
    <name type="scientific">Pelomonas dachongensis</name>
    <dbReference type="NCBI Taxonomy" id="3299029"/>
    <lineage>
        <taxon>Bacteria</taxon>
        <taxon>Pseudomonadati</taxon>
        <taxon>Pseudomonadota</taxon>
        <taxon>Betaproteobacteria</taxon>
        <taxon>Burkholderiales</taxon>
        <taxon>Sphaerotilaceae</taxon>
        <taxon>Roseateles</taxon>
    </lineage>
</organism>
<dbReference type="EMBL" id="JBIGHY010000008">
    <property type="protein sequence ID" value="MFG6416259.1"/>
    <property type="molecule type" value="Genomic_DNA"/>
</dbReference>
<dbReference type="NCBIfam" id="TIGR01596">
    <property type="entry name" value="cas3_HD"/>
    <property type="match status" value="1"/>
</dbReference>
<comment type="caution">
    <text evidence="11">The sequence shown here is derived from an EMBL/GenBank/DDBJ whole genome shotgun (WGS) entry which is preliminary data.</text>
</comment>
<dbReference type="InterPro" id="IPR014001">
    <property type="entry name" value="Helicase_ATP-bd"/>
</dbReference>
<dbReference type="Gene3D" id="1.10.3210.30">
    <property type="match status" value="1"/>
</dbReference>
<evidence type="ECO:0000256" key="2">
    <source>
        <dbReference type="ARBA" id="ARBA00009046"/>
    </source>
</evidence>
<keyword evidence="11" id="KW-0540">Nuclease</keyword>
<keyword evidence="3" id="KW-0479">Metal-binding</keyword>
<dbReference type="Gene3D" id="3.40.50.300">
    <property type="entry name" value="P-loop containing nucleotide triphosphate hydrolases"/>
    <property type="match status" value="2"/>
</dbReference>
<dbReference type="PROSITE" id="PS51643">
    <property type="entry name" value="HD_CAS3"/>
    <property type="match status" value="1"/>
</dbReference>
<sequence>MLIAHSQNDTGHWHGLTAHLDKVAALAAEFSSAWGDTLWAGLAGAWHDLGKARPGFQRHIRHNPDAHIESRVPGAEKTHSAAGALHARAEFGRLLDARSADGVARVLQYLIAGHHAGLADWQPQDGHGGLAPRLAEAAAQAEYEEALRGLAEAGETLQAAPDSAKLSAAARALLGQREPLARSLALRMLFSALVDADFLDTEKHFDDAKATRRADFPPLNEYADQLQAHLHALSERVQVSGQAGSPVMAARAEVQQACLASAAQPPGVFTLTVPTGGGKTLSSLAFALEHARHHDLRRVVYAIPYTSIIEQTASVLAGIFGEGRVIEHHSQAEAEPGNETTASRLACENWDSPLIVTTNVQLFESLFANRTSRCRKLHRLAGSVIVLDEAQMLPPEFLQPILDALNVLLTRYRISLVLCTATQPVLTDRSSIDPRRALRGLPQPKPIIPAPGRLFEQLRRTEIRWPEDLSTPTELPALAEHIQAEPCALAILNTRKDAIELARLLPRDSTLHLSAAMCGAHRAQVIADIRARLARRAAGADDTLHVISTQLIEAGVDVDFPVVWRALAGLDSIAQAAGRCNREGRLAGRLGQVRVVVRPIPRTLAQLRSAAETTVSLHAEGLPDALAPEAFERYFKLFYARQKSHDAYGIVDLLNETTGPMEFNFRSAADQFKLIDDEDQAALLIPLHRKLDGHAHLEPLITRLARGDTDRWLLRSVQRYVLNIRQRQLDELLKTRAVTALASGIHLLKDDNRYDARFGLLTSDNPLDALTLVQ</sequence>
<keyword evidence="5" id="KW-0378">Hydrolase</keyword>
<dbReference type="GO" id="GO:0004519">
    <property type="term" value="F:endonuclease activity"/>
    <property type="evidence" value="ECO:0007669"/>
    <property type="project" value="UniProtKB-KW"/>
</dbReference>
<dbReference type="InterPro" id="IPR006483">
    <property type="entry name" value="CRISPR-assoc_Cas3_HD"/>
</dbReference>
<evidence type="ECO:0000259" key="9">
    <source>
        <dbReference type="PROSITE" id="PS51192"/>
    </source>
</evidence>
<comment type="similarity">
    <text evidence="1">In the N-terminal section; belongs to the CRISPR-associated nuclease Cas3-HD family.</text>
</comment>
<dbReference type="InterPro" id="IPR054712">
    <property type="entry name" value="Cas3-like_dom"/>
</dbReference>
<accession>A0ABW7ETU5</accession>
<keyword evidence="8" id="KW-0051">Antiviral defense</keyword>
<evidence type="ECO:0000256" key="3">
    <source>
        <dbReference type="ARBA" id="ARBA00022723"/>
    </source>
</evidence>
<dbReference type="SUPFAM" id="SSF52540">
    <property type="entry name" value="P-loop containing nucleoside triphosphate hydrolases"/>
    <property type="match status" value="1"/>
</dbReference>